<dbReference type="SUPFAM" id="SSF47473">
    <property type="entry name" value="EF-hand"/>
    <property type="match status" value="1"/>
</dbReference>
<dbReference type="InterPro" id="IPR018247">
    <property type="entry name" value="EF_Hand_1_Ca_BS"/>
</dbReference>
<evidence type="ECO:0000313" key="6">
    <source>
        <dbReference type="Proteomes" id="UP001174932"/>
    </source>
</evidence>
<dbReference type="Pfam" id="PF13202">
    <property type="entry name" value="EF-hand_5"/>
    <property type="match status" value="3"/>
</dbReference>
<feature type="signal peptide" evidence="3">
    <location>
        <begin position="1"/>
        <end position="25"/>
    </location>
</feature>
<gene>
    <name evidence="5" type="ORF">Q4481_14480</name>
</gene>
<evidence type="ECO:0000256" key="2">
    <source>
        <dbReference type="ARBA" id="ARBA00022737"/>
    </source>
</evidence>
<proteinExistence type="predicted"/>
<evidence type="ECO:0000313" key="5">
    <source>
        <dbReference type="EMBL" id="MDO6965171.1"/>
    </source>
</evidence>
<keyword evidence="3" id="KW-0732">Signal</keyword>
<evidence type="ECO:0000259" key="4">
    <source>
        <dbReference type="PROSITE" id="PS50222"/>
    </source>
</evidence>
<feature type="chain" id="PRO_5047492962" description="EF-hand domain-containing protein" evidence="3">
    <location>
        <begin position="26"/>
        <end position="158"/>
    </location>
</feature>
<dbReference type="PROSITE" id="PS50222">
    <property type="entry name" value="EF_HAND_2"/>
    <property type="match status" value="2"/>
</dbReference>
<feature type="domain" description="EF-hand" evidence="4">
    <location>
        <begin position="30"/>
        <end position="65"/>
    </location>
</feature>
<organism evidence="5 6">
    <name type="scientific">Rhizobium alvei</name>
    <dbReference type="NCBI Taxonomy" id="1132659"/>
    <lineage>
        <taxon>Bacteria</taxon>
        <taxon>Pseudomonadati</taxon>
        <taxon>Pseudomonadota</taxon>
        <taxon>Alphaproteobacteria</taxon>
        <taxon>Hyphomicrobiales</taxon>
        <taxon>Rhizobiaceae</taxon>
        <taxon>Rhizobium/Agrobacterium group</taxon>
        <taxon>Rhizobium</taxon>
    </lineage>
</organism>
<evidence type="ECO:0000256" key="1">
    <source>
        <dbReference type="ARBA" id="ARBA00022723"/>
    </source>
</evidence>
<dbReference type="PANTHER" id="PTHR10827">
    <property type="entry name" value="RETICULOCALBIN"/>
    <property type="match status" value="1"/>
</dbReference>
<dbReference type="SMART" id="SM00054">
    <property type="entry name" value="EFh"/>
    <property type="match status" value="2"/>
</dbReference>
<feature type="domain" description="EF-hand" evidence="4">
    <location>
        <begin position="131"/>
        <end position="158"/>
    </location>
</feature>
<accession>A0ABT8YNI3</accession>
<name>A0ABT8YNI3_9HYPH</name>
<keyword evidence="2" id="KW-0677">Repeat</keyword>
<dbReference type="InterPro" id="IPR011992">
    <property type="entry name" value="EF-hand-dom_pair"/>
</dbReference>
<reference evidence="5" key="2">
    <citation type="submission" date="2023-07" db="EMBL/GenBank/DDBJ databases">
        <authorList>
            <person name="Shen H."/>
        </authorList>
    </citation>
    <scope>NUCLEOTIDE SEQUENCE</scope>
    <source>
        <strain evidence="5">TNR-22</strain>
    </source>
</reference>
<dbReference type="PROSITE" id="PS00018">
    <property type="entry name" value="EF_HAND_1"/>
    <property type="match status" value="2"/>
</dbReference>
<keyword evidence="6" id="KW-1185">Reference proteome</keyword>
<reference evidence="5" key="1">
    <citation type="journal article" date="2015" name="Int. J. Syst. Evol. Microbiol.">
        <title>Rhizobium alvei sp. nov., isolated from a freshwater river.</title>
        <authorList>
            <person name="Sheu S.Y."/>
            <person name="Huang H.W."/>
            <person name="Young C.C."/>
            <person name="Chen W.M."/>
        </authorList>
    </citation>
    <scope>NUCLEOTIDE SEQUENCE</scope>
    <source>
        <strain evidence="5">TNR-22</strain>
    </source>
</reference>
<dbReference type="RefSeq" id="WP_304377102.1">
    <property type="nucleotide sequence ID" value="NZ_JAUOZU010000009.1"/>
</dbReference>
<dbReference type="Gene3D" id="1.10.238.10">
    <property type="entry name" value="EF-hand"/>
    <property type="match status" value="2"/>
</dbReference>
<dbReference type="EMBL" id="JAUOZU010000009">
    <property type="protein sequence ID" value="MDO6965171.1"/>
    <property type="molecule type" value="Genomic_DNA"/>
</dbReference>
<evidence type="ECO:0000256" key="3">
    <source>
        <dbReference type="SAM" id="SignalP"/>
    </source>
</evidence>
<keyword evidence="1" id="KW-0479">Metal-binding</keyword>
<dbReference type="PANTHER" id="PTHR10827:SF98">
    <property type="entry name" value="45 KDA CALCIUM-BINDING PROTEIN"/>
    <property type="match status" value="1"/>
</dbReference>
<dbReference type="InterPro" id="IPR002048">
    <property type="entry name" value="EF_hand_dom"/>
</dbReference>
<dbReference type="Proteomes" id="UP001174932">
    <property type="component" value="Unassembled WGS sequence"/>
</dbReference>
<comment type="caution">
    <text evidence="5">The sequence shown here is derived from an EMBL/GenBank/DDBJ whole genome shotgun (WGS) entry which is preliminary data.</text>
</comment>
<protein>
    <recommendedName>
        <fullName evidence="4">EF-hand domain-containing protein</fullName>
    </recommendedName>
</protein>
<sequence length="158" mass="17595">MNTRIVLLSSLAAVFAVTSLAPAFAAGPEKNEMRIQRKIKRMDLDGDKRVSRQEMATAMQLSFETVDTNKDGGLSLAELSAQKAALKAQREKLRAIKVSTEVKPAVQLPKALTKRFAKLDANHDGVLTKSEFAKVSDRFFTRRDKNKDGYISMDDYKS</sequence>